<evidence type="ECO:0000313" key="2">
    <source>
        <dbReference type="EMBL" id="EHR42625.1"/>
    </source>
</evidence>
<dbReference type="CDD" id="cd00085">
    <property type="entry name" value="HNHc"/>
    <property type="match status" value="1"/>
</dbReference>
<dbReference type="eggNOG" id="COG3183">
    <property type="taxonomic scope" value="Bacteria"/>
</dbReference>
<dbReference type="InterPro" id="IPR002711">
    <property type="entry name" value="HNH"/>
</dbReference>
<dbReference type="AlphaFoldDB" id="H3Z9V1"/>
<accession>H3Z9V1</accession>
<dbReference type="PATRIC" id="fig|1129374.4.peg.103"/>
<organism evidence="2 3">
    <name type="scientific">Alishewanella jeotgali KCTC 22429</name>
    <dbReference type="NCBI Taxonomy" id="1129374"/>
    <lineage>
        <taxon>Bacteria</taxon>
        <taxon>Pseudomonadati</taxon>
        <taxon>Pseudomonadota</taxon>
        <taxon>Gammaproteobacteria</taxon>
        <taxon>Alteromonadales</taxon>
        <taxon>Alteromonadaceae</taxon>
        <taxon>Alishewanella</taxon>
    </lineage>
</organism>
<dbReference type="RefSeq" id="WP_008949189.1">
    <property type="nucleotide sequence ID" value="NZ_AHTH01000002.1"/>
</dbReference>
<dbReference type="EMBL" id="AHTH01000002">
    <property type="protein sequence ID" value="EHR42625.1"/>
    <property type="molecule type" value="Genomic_DNA"/>
</dbReference>
<protein>
    <submittedName>
        <fullName evidence="2">Hnh endonuclease</fullName>
    </submittedName>
</protein>
<keyword evidence="2" id="KW-0540">Nuclease</keyword>
<dbReference type="Pfam" id="PF01844">
    <property type="entry name" value="HNH"/>
    <property type="match status" value="1"/>
</dbReference>
<reference evidence="2 3" key="1">
    <citation type="journal article" date="2012" name="J. Bacteriol.">
        <title>Genome Sequence of Extracellular-Protease-Producing Alishewanella jeotgali Isolated from Traditional Korean Fermented Seafood.</title>
        <authorList>
            <person name="Jung J."/>
            <person name="Chun J."/>
            <person name="Park W."/>
        </authorList>
    </citation>
    <scope>NUCLEOTIDE SEQUENCE [LARGE SCALE GENOMIC DNA]</scope>
    <source>
        <strain evidence="2 3">KCTC 22429</strain>
    </source>
</reference>
<dbReference type="GO" id="GO:0004519">
    <property type="term" value="F:endonuclease activity"/>
    <property type="evidence" value="ECO:0007669"/>
    <property type="project" value="UniProtKB-KW"/>
</dbReference>
<keyword evidence="2" id="KW-0255">Endonuclease</keyword>
<evidence type="ECO:0000313" key="3">
    <source>
        <dbReference type="Proteomes" id="UP000012046"/>
    </source>
</evidence>
<dbReference type="GO" id="GO:0003676">
    <property type="term" value="F:nucleic acid binding"/>
    <property type="evidence" value="ECO:0007669"/>
    <property type="project" value="InterPro"/>
</dbReference>
<feature type="domain" description="HNH" evidence="1">
    <location>
        <begin position="191"/>
        <end position="247"/>
    </location>
</feature>
<evidence type="ECO:0000259" key="1">
    <source>
        <dbReference type="Pfam" id="PF01844"/>
    </source>
</evidence>
<dbReference type="GO" id="GO:0008270">
    <property type="term" value="F:zinc ion binding"/>
    <property type="evidence" value="ECO:0007669"/>
    <property type="project" value="InterPro"/>
</dbReference>
<comment type="caution">
    <text evidence="2">The sequence shown here is derived from an EMBL/GenBank/DDBJ whole genome shotgun (WGS) entry which is preliminary data.</text>
</comment>
<dbReference type="InterPro" id="IPR003615">
    <property type="entry name" value="HNH_nuc"/>
</dbReference>
<name>H3Z9V1_9ALTE</name>
<proteinExistence type="predicted"/>
<keyword evidence="3" id="KW-1185">Reference proteome</keyword>
<gene>
    <name evidence="2" type="ORF">AJE_00510</name>
</gene>
<keyword evidence="2" id="KW-0378">Hydrolase</keyword>
<dbReference type="Proteomes" id="UP000012046">
    <property type="component" value="Unassembled WGS sequence"/>
</dbReference>
<sequence length="270" mass="31313">MSAYIYTWNPKRWVWVDFGDAVYRICNGERYDTAWSCGNTKRIKVGDVFFLIKLGKDVEQKGIIGCGYVSSDYYELPHWDEKKAAEGKLVIVNDLLFKSLSDEPLIALEDLKLRYPDRNWTPEKGGTSVPESIAIEIFNLIQKQSPHIFTSENADDIQIYTEGKPKKITTKTYDRSADARQKCISHYQYNCSVCNFNFKSEYGELGSNYIEVHHLRRLADINKEYTIDPIKDLRPVCANCHRMLHRRTPPYSIEELRDLIKEAKGLNLPK</sequence>